<dbReference type="Pfam" id="PF00498">
    <property type="entry name" value="FHA"/>
    <property type="match status" value="1"/>
</dbReference>
<dbReference type="InterPro" id="IPR000253">
    <property type="entry name" value="FHA_dom"/>
</dbReference>
<protein>
    <submittedName>
        <fullName evidence="2">Type VI secretion system-associated FHA domain protein TagH</fullName>
    </submittedName>
</protein>
<name>A0A8B3DBH4_VIBHA</name>
<evidence type="ECO:0000313" key="3">
    <source>
        <dbReference type="Proteomes" id="UP000253437"/>
    </source>
</evidence>
<dbReference type="Proteomes" id="UP000253437">
    <property type="component" value="Unassembled WGS sequence"/>
</dbReference>
<feature type="domain" description="FHA" evidence="1">
    <location>
        <begin position="32"/>
        <end position="82"/>
    </location>
</feature>
<evidence type="ECO:0000259" key="1">
    <source>
        <dbReference type="PROSITE" id="PS50006"/>
    </source>
</evidence>
<dbReference type="Pfam" id="PF20232">
    <property type="entry name" value="T6SS_FHA_C"/>
    <property type="match status" value="1"/>
</dbReference>
<comment type="caution">
    <text evidence="2">The sequence shown here is derived from an EMBL/GenBank/DDBJ whole genome shotgun (WGS) entry which is preliminary data.</text>
</comment>
<dbReference type="PROSITE" id="PS50006">
    <property type="entry name" value="FHA_DOMAIN"/>
    <property type="match status" value="1"/>
</dbReference>
<dbReference type="CDD" id="cd00060">
    <property type="entry name" value="FHA"/>
    <property type="match status" value="1"/>
</dbReference>
<dbReference type="InterPro" id="IPR008984">
    <property type="entry name" value="SMAD_FHA_dom_sf"/>
</dbReference>
<reference evidence="2 3" key="1">
    <citation type="submission" date="2018-08" db="EMBL/GenBank/DDBJ databases">
        <title>Vibrio harveyi strains pathogenic to white snook Centropomus viridis Lockington (1877) and potential probiotic bacteria.</title>
        <authorList>
            <person name="Soto-Rodriguez S."/>
            <person name="Gomez-Gil B."/>
            <person name="Lozano-Olvera R."/>
        </authorList>
    </citation>
    <scope>NUCLEOTIDE SEQUENCE [LARGE SCALE GENOMIC DNA]</scope>
    <source>
        <strain evidence="2 3">CAIM 1508</strain>
    </source>
</reference>
<sequence length="390" mass="43951">MTLVLTITSFHKFTPEIDTEFVFDATGEHDKVSFGRSEQCDWTLPDPERVISSKHGELIKFGEKYLIKDLSTNGTFVNNAVTPVGQGNELALNHGDVVALGDYQIQVSLEERIIDDSNRVHNTINELAVGDVDRNLTHDEFGLNAADLLRDSAPSEFQLDIGLMDDFLEAQEPSVEEVSPHASTPISAPKPLVKNESKNQQAFVRGLGINPNMVPDENSEQWFEQLGQSFSLMLLGLMETLHNRAEFKQNNRLNHTAFRKSENNPLKFSANLEDAIHNLYNRNTASFMRADIAIKEAFVDIENHEKALMKGVEGTVSSVMSLVEPSSIYSDAMSSDSFFNKIIPARKYAQSWKKFEGIHYQLTDEIINKESPFYLEDFAKHYESALRSKN</sequence>
<proteinExistence type="predicted"/>
<gene>
    <name evidence="2" type="primary">tagH</name>
    <name evidence="2" type="ORF">DS957_020330</name>
</gene>
<dbReference type="InterPro" id="IPR046883">
    <property type="entry name" value="T6SS_FHA_C"/>
</dbReference>
<evidence type="ECO:0000313" key="2">
    <source>
        <dbReference type="EMBL" id="RIW07968.1"/>
    </source>
</evidence>
<dbReference type="SMART" id="SM00240">
    <property type="entry name" value="FHA"/>
    <property type="match status" value="1"/>
</dbReference>
<dbReference type="RefSeq" id="WP_114092715.1">
    <property type="nucleotide sequence ID" value="NZ_QOUW02000102.1"/>
</dbReference>
<dbReference type="Gene3D" id="2.60.200.20">
    <property type="match status" value="1"/>
</dbReference>
<dbReference type="NCBIfam" id="TIGR03354">
    <property type="entry name" value="VI_FHA"/>
    <property type="match status" value="2"/>
</dbReference>
<dbReference type="AlphaFoldDB" id="A0A8B3DBH4"/>
<accession>A0A8B3DBH4</accession>
<organism evidence="2 3">
    <name type="scientific">Vibrio harveyi</name>
    <name type="common">Beneckea harveyi</name>
    <dbReference type="NCBI Taxonomy" id="669"/>
    <lineage>
        <taxon>Bacteria</taxon>
        <taxon>Pseudomonadati</taxon>
        <taxon>Pseudomonadota</taxon>
        <taxon>Gammaproteobacteria</taxon>
        <taxon>Vibrionales</taxon>
        <taxon>Vibrionaceae</taxon>
        <taxon>Vibrio</taxon>
    </lineage>
</organism>
<dbReference type="SUPFAM" id="SSF49879">
    <property type="entry name" value="SMAD/FHA domain"/>
    <property type="match status" value="1"/>
</dbReference>
<dbReference type="EMBL" id="QOUW02000102">
    <property type="protein sequence ID" value="RIW07968.1"/>
    <property type="molecule type" value="Genomic_DNA"/>
</dbReference>
<dbReference type="InterPro" id="IPR017735">
    <property type="entry name" value="T6SS_FHA"/>
</dbReference>